<dbReference type="Proteomes" id="UP000276133">
    <property type="component" value="Unassembled WGS sequence"/>
</dbReference>
<evidence type="ECO:0000313" key="1">
    <source>
        <dbReference type="EMBL" id="RNA10423.1"/>
    </source>
</evidence>
<name>A0A3M7QGQ3_BRAPC</name>
<comment type="caution">
    <text evidence="1">The sequence shown here is derived from an EMBL/GenBank/DDBJ whole genome shotgun (WGS) entry which is preliminary data.</text>
</comment>
<reference evidence="1 2" key="1">
    <citation type="journal article" date="2018" name="Sci. Rep.">
        <title>Genomic signatures of local adaptation to the degree of environmental predictability in rotifers.</title>
        <authorList>
            <person name="Franch-Gras L."/>
            <person name="Hahn C."/>
            <person name="Garcia-Roger E.M."/>
            <person name="Carmona M.J."/>
            <person name="Serra M."/>
            <person name="Gomez A."/>
        </authorList>
    </citation>
    <scope>NUCLEOTIDE SEQUENCE [LARGE SCALE GENOMIC DNA]</scope>
    <source>
        <strain evidence="1">HYR1</strain>
    </source>
</reference>
<dbReference type="AlphaFoldDB" id="A0A3M7QGQ3"/>
<dbReference type="EMBL" id="REGN01006211">
    <property type="protein sequence ID" value="RNA10423.1"/>
    <property type="molecule type" value="Genomic_DNA"/>
</dbReference>
<proteinExistence type="predicted"/>
<organism evidence="1 2">
    <name type="scientific">Brachionus plicatilis</name>
    <name type="common">Marine rotifer</name>
    <name type="synonym">Brachionus muelleri</name>
    <dbReference type="NCBI Taxonomy" id="10195"/>
    <lineage>
        <taxon>Eukaryota</taxon>
        <taxon>Metazoa</taxon>
        <taxon>Spiralia</taxon>
        <taxon>Gnathifera</taxon>
        <taxon>Rotifera</taxon>
        <taxon>Eurotatoria</taxon>
        <taxon>Monogononta</taxon>
        <taxon>Pseudotrocha</taxon>
        <taxon>Ploima</taxon>
        <taxon>Brachionidae</taxon>
        <taxon>Brachionus</taxon>
    </lineage>
</organism>
<keyword evidence="2" id="KW-1185">Reference proteome</keyword>
<protein>
    <submittedName>
        <fullName evidence="1">Uncharacterized protein</fullName>
    </submittedName>
</protein>
<evidence type="ECO:0000313" key="2">
    <source>
        <dbReference type="Proteomes" id="UP000276133"/>
    </source>
</evidence>
<sequence length="95" mass="11490">MIKFIDLDLKLRKKLISFHPALNNLFKGVNISKLERKYFFKMSKNTFRFLLSFNSFQIRTKREYFVLILAQSKNIFLSTYIGWRSVKKIQLDLFT</sequence>
<gene>
    <name evidence="1" type="ORF">BpHYR1_041546</name>
</gene>
<accession>A0A3M7QGQ3</accession>